<protein>
    <recommendedName>
        <fullName evidence="2">DUF1015 domain-containing protein</fullName>
    </recommendedName>
</protein>
<reference evidence="1" key="1">
    <citation type="journal article" date="2014" name="Front. Microbiol.">
        <title>High frequency of phylogenetically diverse reductive dehalogenase-homologous genes in deep subseafloor sedimentary metagenomes.</title>
        <authorList>
            <person name="Kawai M."/>
            <person name="Futagami T."/>
            <person name="Toyoda A."/>
            <person name="Takaki Y."/>
            <person name="Nishi S."/>
            <person name="Hori S."/>
            <person name="Arai W."/>
            <person name="Tsubouchi T."/>
            <person name="Morono Y."/>
            <person name="Uchiyama I."/>
            <person name="Ito T."/>
            <person name="Fujiyama A."/>
            <person name="Inagaki F."/>
            <person name="Takami H."/>
        </authorList>
    </citation>
    <scope>NUCLEOTIDE SEQUENCE</scope>
    <source>
        <strain evidence="1">Expedition CK06-06</strain>
    </source>
</reference>
<name>X1BM02_9ZZZZ</name>
<feature type="non-terminal residue" evidence="1">
    <location>
        <position position="48"/>
    </location>
</feature>
<dbReference type="EMBL" id="BART01019353">
    <property type="protein sequence ID" value="GAG85103.1"/>
    <property type="molecule type" value="Genomic_DNA"/>
</dbReference>
<evidence type="ECO:0008006" key="2">
    <source>
        <dbReference type="Google" id="ProtNLM"/>
    </source>
</evidence>
<comment type="caution">
    <text evidence="1">The sequence shown here is derived from an EMBL/GenBank/DDBJ whole genome shotgun (WGS) entry which is preliminary data.</text>
</comment>
<accession>X1BM02</accession>
<evidence type="ECO:0000313" key="1">
    <source>
        <dbReference type="EMBL" id="GAG85103.1"/>
    </source>
</evidence>
<gene>
    <name evidence="1" type="ORF">S01H4_36245</name>
</gene>
<organism evidence="1">
    <name type="scientific">marine sediment metagenome</name>
    <dbReference type="NCBI Taxonomy" id="412755"/>
    <lineage>
        <taxon>unclassified sequences</taxon>
        <taxon>metagenomes</taxon>
        <taxon>ecological metagenomes</taxon>
    </lineage>
</organism>
<sequence length="48" mass="5197">MEVKPFKAFRFDAGVVGDVGNCIAPPYDCLSPSQQQQLYEKASTISCG</sequence>
<proteinExistence type="predicted"/>
<dbReference type="AlphaFoldDB" id="X1BM02"/>